<evidence type="ECO:0000313" key="2">
    <source>
        <dbReference type="WBParaSite" id="Hba_06995"/>
    </source>
</evidence>
<dbReference type="AlphaFoldDB" id="A0A1I7WPC5"/>
<dbReference type="Proteomes" id="UP000095283">
    <property type="component" value="Unplaced"/>
</dbReference>
<proteinExistence type="predicted"/>
<name>A0A1I7WPC5_HETBA</name>
<accession>A0A1I7WPC5</accession>
<keyword evidence="1" id="KW-1185">Reference proteome</keyword>
<protein>
    <submittedName>
        <fullName evidence="2">50S ribosomal protein L18e</fullName>
    </submittedName>
</protein>
<organism evidence="1 2">
    <name type="scientific">Heterorhabditis bacteriophora</name>
    <name type="common">Entomopathogenic nematode worm</name>
    <dbReference type="NCBI Taxonomy" id="37862"/>
    <lineage>
        <taxon>Eukaryota</taxon>
        <taxon>Metazoa</taxon>
        <taxon>Ecdysozoa</taxon>
        <taxon>Nematoda</taxon>
        <taxon>Chromadorea</taxon>
        <taxon>Rhabditida</taxon>
        <taxon>Rhabditina</taxon>
        <taxon>Rhabditomorpha</taxon>
        <taxon>Strongyloidea</taxon>
        <taxon>Heterorhabditidae</taxon>
        <taxon>Heterorhabditis</taxon>
    </lineage>
</organism>
<evidence type="ECO:0000313" key="1">
    <source>
        <dbReference type="Proteomes" id="UP000095283"/>
    </source>
</evidence>
<reference evidence="2" key="1">
    <citation type="submission" date="2016-11" db="UniProtKB">
        <authorList>
            <consortium name="WormBaseParasite"/>
        </authorList>
    </citation>
    <scope>IDENTIFICATION</scope>
</reference>
<sequence>MTVLNVVNNRLEKVAFRIAHKKRECNCMVVSQQRKRCLRAKKYQQRTKEIIVYDRSNFIGLVCGVLGKRQGATKYTRNRYSIVFCE</sequence>
<dbReference type="WBParaSite" id="Hba_06995">
    <property type="protein sequence ID" value="Hba_06995"/>
    <property type="gene ID" value="Hba_06995"/>
</dbReference>